<evidence type="ECO:0000256" key="2">
    <source>
        <dbReference type="ARBA" id="ARBA00022737"/>
    </source>
</evidence>
<dbReference type="EMBL" id="KQ242215">
    <property type="protein sequence ID" value="KNC79969.1"/>
    <property type="molecule type" value="Genomic_DNA"/>
</dbReference>
<organism evidence="10 11">
    <name type="scientific">Sphaeroforma arctica JP610</name>
    <dbReference type="NCBI Taxonomy" id="667725"/>
    <lineage>
        <taxon>Eukaryota</taxon>
        <taxon>Ichthyosporea</taxon>
        <taxon>Ichthyophonida</taxon>
        <taxon>Sphaeroforma</taxon>
    </lineage>
</organism>
<dbReference type="OrthoDB" id="343807at2759"/>
<dbReference type="Pfam" id="PF00066">
    <property type="entry name" value="Notch"/>
    <property type="match status" value="2"/>
</dbReference>
<keyword evidence="11" id="KW-1185">Reference proteome</keyword>
<dbReference type="SUPFAM" id="SSF90193">
    <property type="entry name" value="Notch domain"/>
    <property type="match status" value="1"/>
</dbReference>
<dbReference type="GO" id="GO:0012505">
    <property type="term" value="C:endomembrane system"/>
    <property type="evidence" value="ECO:0007669"/>
    <property type="project" value="UniProtKB-SubCell"/>
</dbReference>
<dbReference type="InterPro" id="IPR035993">
    <property type="entry name" value="Notch-like_dom_sf"/>
</dbReference>
<dbReference type="RefSeq" id="XP_014153871.1">
    <property type="nucleotide sequence ID" value="XM_014298396.1"/>
</dbReference>
<evidence type="ECO:0000313" key="10">
    <source>
        <dbReference type="EMBL" id="KNC79969.1"/>
    </source>
</evidence>
<reference evidence="10 11" key="1">
    <citation type="submission" date="2011-02" db="EMBL/GenBank/DDBJ databases">
        <title>The Genome Sequence of Sphaeroforma arctica JP610.</title>
        <authorList>
            <consortium name="The Broad Institute Genome Sequencing Platform"/>
            <person name="Russ C."/>
            <person name="Cuomo C."/>
            <person name="Young S.K."/>
            <person name="Zeng Q."/>
            <person name="Gargeya S."/>
            <person name="Alvarado L."/>
            <person name="Berlin A."/>
            <person name="Chapman S.B."/>
            <person name="Chen Z."/>
            <person name="Freedman E."/>
            <person name="Gellesch M."/>
            <person name="Goldberg J."/>
            <person name="Griggs A."/>
            <person name="Gujja S."/>
            <person name="Heilman E."/>
            <person name="Heiman D."/>
            <person name="Howarth C."/>
            <person name="Mehta T."/>
            <person name="Neiman D."/>
            <person name="Pearson M."/>
            <person name="Roberts A."/>
            <person name="Saif S."/>
            <person name="Shea T."/>
            <person name="Shenoy N."/>
            <person name="Sisk P."/>
            <person name="Stolte C."/>
            <person name="Sykes S."/>
            <person name="White J."/>
            <person name="Yandava C."/>
            <person name="Burger G."/>
            <person name="Gray M.W."/>
            <person name="Holland P.W.H."/>
            <person name="King N."/>
            <person name="Lang F.B.F."/>
            <person name="Roger A.J."/>
            <person name="Ruiz-Trillo I."/>
            <person name="Haas B."/>
            <person name="Nusbaum C."/>
            <person name="Birren B."/>
        </authorList>
    </citation>
    <scope>NUCLEOTIDE SEQUENCE [LARGE SCALE GENOMIC DNA]</scope>
    <source>
        <strain evidence="10 11">JP610</strain>
    </source>
</reference>
<feature type="domain" description="LNR" evidence="9">
    <location>
        <begin position="165"/>
        <end position="203"/>
    </location>
</feature>
<feature type="region of interest" description="Disordered" evidence="8">
    <location>
        <begin position="198"/>
        <end position="223"/>
    </location>
</feature>
<sequence>MASDSKRGASVVNVKMQGMRGCELDFESMNVHAADSPCTDGGTPLLRLPSDMWMLRHRGMGSHAHAFARDDSLFAKEFGNAYQRMLHLSYERCGASGKGCHDNEVCVPEISNGILVSAECEKITAPVDRCDRMCATAWLGDSECDQECNNQSCNWDNGDCQTELGVGSRAVCGRRCAREWLSDGECDVECNSVQCGFDGGDRRQDSPRPKQNRQHRPTSGPNY</sequence>
<evidence type="ECO:0000256" key="6">
    <source>
        <dbReference type="ARBA" id="ARBA00023180"/>
    </source>
</evidence>
<evidence type="ECO:0000256" key="8">
    <source>
        <dbReference type="SAM" id="MobiDB-lite"/>
    </source>
</evidence>
<dbReference type="InterPro" id="IPR010255">
    <property type="entry name" value="Haem_peroxidase_sf"/>
</dbReference>
<evidence type="ECO:0000313" key="11">
    <source>
        <dbReference type="Proteomes" id="UP000054560"/>
    </source>
</evidence>
<keyword evidence="3" id="KW-1133">Transmembrane helix</keyword>
<evidence type="ECO:0000256" key="1">
    <source>
        <dbReference type="ARBA" id="ARBA00022692"/>
    </source>
</evidence>
<keyword evidence="2" id="KW-0677">Repeat</keyword>
<dbReference type="GeneID" id="25908156"/>
<dbReference type="SUPFAM" id="SSF48113">
    <property type="entry name" value="Heme-dependent peroxidases"/>
    <property type="match status" value="1"/>
</dbReference>
<evidence type="ECO:0000259" key="9">
    <source>
        <dbReference type="SMART" id="SM00004"/>
    </source>
</evidence>
<evidence type="ECO:0000256" key="3">
    <source>
        <dbReference type="ARBA" id="ARBA00022989"/>
    </source>
</evidence>
<comment type="subcellular location">
    <subcellularLocation>
        <location evidence="7">Endomembrane system</location>
        <topology evidence="7">Single-pass type I membrane protein</topology>
    </subcellularLocation>
</comment>
<accession>A0A0L0FTE6</accession>
<gene>
    <name evidence="10" type="ORF">SARC_07652</name>
</gene>
<evidence type="ECO:0000256" key="5">
    <source>
        <dbReference type="ARBA" id="ARBA00023157"/>
    </source>
</evidence>
<evidence type="ECO:0000256" key="7">
    <source>
        <dbReference type="ARBA" id="ARBA00046288"/>
    </source>
</evidence>
<dbReference type="Proteomes" id="UP000054560">
    <property type="component" value="Unassembled WGS sequence"/>
</dbReference>
<dbReference type="AlphaFoldDB" id="A0A0L0FTE6"/>
<protein>
    <recommendedName>
        <fullName evidence="9">LNR domain-containing protein</fullName>
    </recommendedName>
</protein>
<keyword evidence="6" id="KW-0325">Glycoprotein</keyword>
<dbReference type="GO" id="GO:0020037">
    <property type="term" value="F:heme binding"/>
    <property type="evidence" value="ECO:0007669"/>
    <property type="project" value="InterPro"/>
</dbReference>
<dbReference type="GO" id="GO:0004601">
    <property type="term" value="F:peroxidase activity"/>
    <property type="evidence" value="ECO:0007669"/>
    <property type="project" value="InterPro"/>
</dbReference>
<dbReference type="GO" id="GO:0006979">
    <property type="term" value="P:response to oxidative stress"/>
    <property type="evidence" value="ECO:0007669"/>
    <property type="project" value="InterPro"/>
</dbReference>
<name>A0A0L0FTE6_9EUKA</name>
<dbReference type="SMART" id="SM00004">
    <property type="entry name" value="NL"/>
    <property type="match status" value="2"/>
</dbReference>
<dbReference type="InterPro" id="IPR000800">
    <property type="entry name" value="Notch_dom"/>
</dbReference>
<feature type="compositionally biased region" description="Basic and acidic residues" evidence="8">
    <location>
        <begin position="199"/>
        <end position="208"/>
    </location>
</feature>
<keyword evidence="1" id="KW-0812">Transmembrane</keyword>
<evidence type="ECO:0000256" key="4">
    <source>
        <dbReference type="ARBA" id="ARBA00023136"/>
    </source>
</evidence>
<keyword evidence="5" id="KW-1015">Disulfide bond</keyword>
<dbReference type="STRING" id="667725.A0A0L0FTE6"/>
<feature type="domain" description="LNR" evidence="9">
    <location>
        <begin position="123"/>
        <end position="161"/>
    </location>
</feature>
<keyword evidence="4" id="KW-0472">Membrane</keyword>
<proteinExistence type="predicted"/>
<dbReference type="Gene3D" id="3.30.300.320">
    <property type="match status" value="1"/>
</dbReference>